<dbReference type="InterPro" id="IPR039901">
    <property type="entry name" value="Kdotransferase"/>
</dbReference>
<feature type="active site" description="Proton acceptor" evidence="2">
    <location>
        <position position="43"/>
    </location>
</feature>
<dbReference type="GO" id="GO:0005886">
    <property type="term" value="C:plasma membrane"/>
    <property type="evidence" value="ECO:0007669"/>
    <property type="project" value="UniProtKB-SubCell"/>
</dbReference>
<accession>A0A9Q7AFV5</accession>
<dbReference type="InterPro" id="IPR038107">
    <property type="entry name" value="Glycos_transf_N_sf"/>
</dbReference>
<dbReference type="KEGG" id="aram:KAR29_09620"/>
<name>A0A9Q7AFV5_9BACT</name>
<dbReference type="SUPFAM" id="SSF53756">
    <property type="entry name" value="UDP-Glycosyltransferase/glycogen phosphorylase"/>
    <property type="match status" value="1"/>
</dbReference>
<evidence type="ECO:0000256" key="4">
    <source>
        <dbReference type="RuleBase" id="RU365103"/>
    </source>
</evidence>
<dbReference type="PANTHER" id="PTHR42755:SF1">
    <property type="entry name" value="3-DEOXY-D-MANNO-OCTULOSONIC ACID TRANSFERASE, MITOCHONDRIAL-RELATED"/>
    <property type="match status" value="1"/>
</dbReference>
<keyword evidence="4" id="KW-0448">Lipopolysaccharide biosynthesis</keyword>
<evidence type="ECO:0000256" key="3">
    <source>
        <dbReference type="PIRSR" id="PIRSR639901-2"/>
    </source>
</evidence>
<comment type="subcellular location">
    <subcellularLocation>
        <location evidence="4">Cell membrane</location>
    </subcellularLocation>
</comment>
<dbReference type="Gene3D" id="3.40.50.11720">
    <property type="entry name" value="3-Deoxy-D-manno-octulosonic-acid transferase, N-terminal domain"/>
    <property type="match status" value="1"/>
</dbReference>
<proteinExistence type="inferred from homology"/>
<evidence type="ECO:0000259" key="5">
    <source>
        <dbReference type="Pfam" id="PF04413"/>
    </source>
</evidence>
<comment type="pathway">
    <text evidence="4">Bacterial outer membrane biogenesis; LPS core biosynthesis.</text>
</comment>
<sequence>MAAYPWLARRYREGFDERRGLYGDLSFLSGRRPLWVHAVSVGEVQSALPLLRRARRAVGDTPLLLSTVTPTGRRMGLRLLDGVVDGQVYYPWDVPWIVNRALDALDPLLYAAVETEIWPGLLTALKRRSIPAFLVNGRLSEGSFRRMSHWPSFWRKAYGLFEAVFVRADDDMERFLRLGVAPDRLHLVGDFKIDALLDRHDRADLSDLRRELAGEGPLFIAGSTHEGEEEVVVEAFRLLRQTVPRARLVVVPRHPERARAVRALCGKDFSSFLMSQRGAGWDILVVDQVGVLFDLYGLASGAFVGGSLVARGGQNLLEPACWALPVAHGPHMEDFAVAARDLARFGVARTVIDPVQLARFWRDCLDGNLAEEASAGSKGYFAVRGGAASRAWTQMEPYLSQNRR</sequence>
<dbReference type="EC" id="2.4.99.12" evidence="4"/>
<evidence type="ECO:0000256" key="2">
    <source>
        <dbReference type="PIRSR" id="PIRSR639901-1"/>
    </source>
</evidence>
<dbReference type="InterPro" id="IPR007507">
    <property type="entry name" value="Glycos_transf_N"/>
</dbReference>
<keyword evidence="4" id="KW-0472">Membrane</keyword>
<evidence type="ECO:0000256" key="1">
    <source>
        <dbReference type="ARBA" id="ARBA00022679"/>
    </source>
</evidence>
<evidence type="ECO:0000313" key="7">
    <source>
        <dbReference type="Proteomes" id="UP000671879"/>
    </source>
</evidence>
<dbReference type="Pfam" id="PF04413">
    <property type="entry name" value="Glycos_transf_N"/>
    <property type="match status" value="1"/>
</dbReference>
<feature type="site" description="Transition state stabilizer" evidence="3">
    <location>
        <position position="114"/>
    </location>
</feature>
<dbReference type="EMBL" id="CP072943">
    <property type="protein sequence ID" value="QTX33768.1"/>
    <property type="molecule type" value="Genomic_DNA"/>
</dbReference>
<feature type="domain" description="3-deoxy-D-manno-octulosonic-acid transferase N-terminal" evidence="5">
    <location>
        <begin position="14"/>
        <end position="194"/>
    </location>
</feature>
<comment type="catalytic activity">
    <reaction evidence="4">
        <text>lipid IVA (E. coli) + CMP-3-deoxy-beta-D-manno-octulosonate = alpha-Kdo-(2-&gt;6)-lipid IVA (E. coli) + CMP + H(+)</text>
        <dbReference type="Rhea" id="RHEA:28066"/>
        <dbReference type="ChEBI" id="CHEBI:15378"/>
        <dbReference type="ChEBI" id="CHEBI:58603"/>
        <dbReference type="ChEBI" id="CHEBI:60364"/>
        <dbReference type="ChEBI" id="CHEBI:60377"/>
        <dbReference type="ChEBI" id="CHEBI:85987"/>
        <dbReference type="EC" id="2.4.99.12"/>
    </reaction>
</comment>
<dbReference type="Gene3D" id="3.40.50.2000">
    <property type="entry name" value="Glycogen Phosphorylase B"/>
    <property type="match status" value="1"/>
</dbReference>
<gene>
    <name evidence="6" type="ORF">KAR29_09620</name>
</gene>
<keyword evidence="1 4" id="KW-0808">Transferase</keyword>
<dbReference type="GO" id="GO:0043842">
    <property type="term" value="F:Kdo transferase activity"/>
    <property type="evidence" value="ECO:0007669"/>
    <property type="project" value="UniProtKB-EC"/>
</dbReference>
<organism evidence="6 7">
    <name type="scientific">Aminithiophilus ramosus</name>
    <dbReference type="NCBI Taxonomy" id="3029084"/>
    <lineage>
        <taxon>Bacteria</taxon>
        <taxon>Thermotogati</taxon>
        <taxon>Synergistota</taxon>
        <taxon>Synergistia</taxon>
        <taxon>Synergistales</taxon>
        <taxon>Aminithiophilaceae</taxon>
        <taxon>Aminithiophilus</taxon>
    </lineage>
</organism>
<protein>
    <recommendedName>
        <fullName evidence="4">3-deoxy-D-manno-octulosonic acid transferase</fullName>
        <shortName evidence="4">Kdo transferase</shortName>
        <ecNumber evidence="4">2.4.99.12</ecNumber>
    </recommendedName>
    <alternativeName>
        <fullName evidence="4">Lipid IV(A) 3-deoxy-D-manno-octulosonic acid transferase</fullName>
    </alternativeName>
</protein>
<dbReference type="Proteomes" id="UP000671879">
    <property type="component" value="Chromosome"/>
</dbReference>
<dbReference type="PANTHER" id="PTHR42755">
    <property type="entry name" value="3-DEOXY-MANNO-OCTULOSONATE CYTIDYLYLTRANSFERASE"/>
    <property type="match status" value="1"/>
</dbReference>
<reference evidence="7" key="1">
    <citation type="submission" date="2021-04" db="EMBL/GenBank/DDBJ databases">
        <title>A novel Synergistetes isolate from a pyrite-forming mixed culture.</title>
        <authorList>
            <person name="Bunk B."/>
            <person name="Sproer C."/>
            <person name="Spring S."/>
            <person name="Pester M."/>
        </authorList>
    </citation>
    <scope>NUCLEOTIDE SEQUENCE [LARGE SCALE GENOMIC DNA]</scope>
    <source>
        <strain evidence="7">J.5.4.2-T.3.5.2</strain>
    </source>
</reference>
<evidence type="ECO:0000313" key="6">
    <source>
        <dbReference type="EMBL" id="QTX33768.1"/>
    </source>
</evidence>
<comment type="similarity">
    <text evidence="4">Belongs to the glycosyltransferase group 1 family.</text>
</comment>
<feature type="site" description="Transition state stabilizer" evidence="3">
    <location>
        <position position="192"/>
    </location>
</feature>
<keyword evidence="7" id="KW-1185">Reference proteome</keyword>
<dbReference type="GO" id="GO:0009245">
    <property type="term" value="P:lipid A biosynthetic process"/>
    <property type="evidence" value="ECO:0007669"/>
    <property type="project" value="TreeGrafter"/>
</dbReference>
<dbReference type="AlphaFoldDB" id="A0A9Q7AFV5"/>
<dbReference type="GO" id="GO:0009244">
    <property type="term" value="P:lipopolysaccharide core region biosynthetic process"/>
    <property type="evidence" value="ECO:0007669"/>
    <property type="project" value="UniProtKB-UniRule"/>
</dbReference>
<comment type="function">
    <text evidence="4">Involved in lipopolysaccharide (LPS) biosynthesis. Catalyzes the transfer of 3-deoxy-D-manno-octulosonate (Kdo) residue(s) from CMP-Kdo to lipid IV(A), the tetraacyldisaccharide-1,4'-bisphosphate precursor of lipid A.</text>
</comment>
<keyword evidence="4" id="KW-1003">Cell membrane</keyword>